<evidence type="ECO:0000256" key="5">
    <source>
        <dbReference type="ARBA" id="ARBA00023125"/>
    </source>
</evidence>
<dbReference type="InterPro" id="IPR041367">
    <property type="entry name" value="Znf-CCCH_4"/>
</dbReference>
<evidence type="ECO:0000256" key="4">
    <source>
        <dbReference type="ARBA" id="ARBA00022833"/>
    </source>
</evidence>
<dbReference type="InterPro" id="IPR000571">
    <property type="entry name" value="Znf_CCCH"/>
</dbReference>
<gene>
    <name evidence="8" type="ORF">C3L33_12009</name>
</gene>
<dbReference type="EMBL" id="QEFC01001763">
    <property type="protein sequence ID" value="KAE9456089.1"/>
    <property type="molecule type" value="Genomic_DNA"/>
</dbReference>
<evidence type="ECO:0000256" key="3">
    <source>
        <dbReference type="ARBA" id="ARBA00022771"/>
    </source>
</evidence>
<keyword evidence="5" id="KW-0238">DNA-binding</keyword>
<dbReference type="InterPro" id="IPR057444">
    <property type="entry name" value="Znf-CCCH_AtC3H23-like"/>
</dbReference>
<dbReference type="PANTHER" id="PTHR14493:SF90">
    <property type="entry name" value="ZINC FINGER CCCH DOMAIN-CONTAINING PROTEIN 2"/>
    <property type="match status" value="1"/>
</dbReference>
<name>A0A6A4LL55_9ERIC</name>
<dbReference type="SMART" id="SM00356">
    <property type="entry name" value="ZnF_C3H1"/>
    <property type="match status" value="2"/>
</dbReference>
<feature type="non-terminal residue" evidence="8">
    <location>
        <position position="1"/>
    </location>
</feature>
<dbReference type="GO" id="GO:0008270">
    <property type="term" value="F:zinc ion binding"/>
    <property type="evidence" value="ECO:0007669"/>
    <property type="project" value="UniProtKB-KW"/>
</dbReference>
<evidence type="ECO:0000256" key="2">
    <source>
        <dbReference type="ARBA" id="ARBA00022737"/>
    </source>
</evidence>
<accession>A0A6A4LL55</accession>
<keyword evidence="3 6" id="KW-0863">Zinc-finger</keyword>
<dbReference type="SUPFAM" id="SSF90229">
    <property type="entry name" value="CCCH zinc finger"/>
    <property type="match status" value="1"/>
</dbReference>
<evidence type="ECO:0000313" key="9">
    <source>
        <dbReference type="Proteomes" id="UP000428333"/>
    </source>
</evidence>
<dbReference type="InterPro" id="IPR045234">
    <property type="entry name" value="Unkempt-like"/>
</dbReference>
<sequence length="377" mass="42073">MGSVCAEQHHKFHTSHQLQLLNKKSLLREIDIPPRKLLSRRAAACGGENVADIFADSPRSAEEALMQKFLPYNNGGGDSDDSDADDPYSSDHFRMYEFKVRRCTRSRSHDWTDCPFAHPGEKARRRDPRRYHYSGTVCAEFRRGGCSRGDNCEFAHGVFECWLHPARYRTEACKDGRNCKRKVCFFAHSPRQLRLLPPQSAADSPPPEGNYRRNPNHCCLYCHSPVSASPTSTLMGMSHISPPLSPPENHRSVSWVSPISRYGGDLFPAVDSGYKDSLSELICSLEGMNVSEASPHAAGVNNGNLPWVDVCLNNNCEDHQQQQQFVLSPSTPSPSGSRGYFSNCDSPSSNSFHFEDKSNENGLGYCPDLGWVNDLLT</sequence>
<feature type="zinc finger region" description="C3H1-type" evidence="6">
    <location>
        <begin position="133"/>
        <end position="159"/>
    </location>
</feature>
<dbReference type="GO" id="GO:0006355">
    <property type="term" value="P:regulation of DNA-templated transcription"/>
    <property type="evidence" value="ECO:0007669"/>
    <property type="project" value="UniProtKB-ARBA"/>
</dbReference>
<reference evidence="8 9" key="1">
    <citation type="journal article" date="2019" name="Genome Biol. Evol.">
        <title>The Rhododendron genome and chromosomal organization provide insight into shared whole-genome duplications across the heath family (Ericaceae).</title>
        <authorList>
            <person name="Soza V.L."/>
            <person name="Lindsley D."/>
            <person name="Waalkes A."/>
            <person name="Ramage E."/>
            <person name="Patwardhan R.P."/>
            <person name="Burton J.N."/>
            <person name="Adey A."/>
            <person name="Kumar A."/>
            <person name="Qiu R."/>
            <person name="Shendure J."/>
            <person name="Hall B."/>
        </authorList>
    </citation>
    <scope>NUCLEOTIDE SEQUENCE [LARGE SCALE GENOMIC DNA]</scope>
    <source>
        <strain evidence="8">RSF 1966-606</strain>
    </source>
</reference>
<dbReference type="InterPro" id="IPR036855">
    <property type="entry name" value="Znf_CCCH_sf"/>
</dbReference>
<dbReference type="Proteomes" id="UP000428333">
    <property type="component" value="Linkage Group LG07"/>
</dbReference>
<dbReference type="Pfam" id="PF18044">
    <property type="entry name" value="zf-CCCH_4"/>
    <property type="match status" value="1"/>
</dbReference>
<dbReference type="Gene3D" id="3.30.1370.210">
    <property type="match status" value="1"/>
</dbReference>
<dbReference type="GO" id="GO:0003677">
    <property type="term" value="F:DNA binding"/>
    <property type="evidence" value="ECO:0007669"/>
    <property type="project" value="UniProtKB-KW"/>
</dbReference>
<evidence type="ECO:0000259" key="7">
    <source>
        <dbReference type="PROSITE" id="PS50103"/>
    </source>
</evidence>
<dbReference type="PANTHER" id="PTHR14493">
    <property type="entry name" value="UNKEMPT FAMILY MEMBER"/>
    <property type="match status" value="1"/>
</dbReference>
<comment type="caution">
    <text evidence="8">The sequence shown here is derived from an EMBL/GenBank/DDBJ whole genome shotgun (WGS) entry which is preliminary data.</text>
</comment>
<keyword evidence="9" id="KW-1185">Reference proteome</keyword>
<evidence type="ECO:0000256" key="6">
    <source>
        <dbReference type="PROSITE-ProRule" id="PRU00723"/>
    </source>
</evidence>
<proteinExistence type="predicted"/>
<dbReference type="Pfam" id="PF25512">
    <property type="entry name" value="zf-CCCH_AtC3H23"/>
    <property type="match status" value="1"/>
</dbReference>
<evidence type="ECO:0000313" key="8">
    <source>
        <dbReference type="EMBL" id="KAE9456089.1"/>
    </source>
</evidence>
<keyword evidence="1 6" id="KW-0479">Metal-binding</keyword>
<feature type="domain" description="C3H1-type" evidence="7">
    <location>
        <begin position="133"/>
        <end position="159"/>
    </location>
</feature>
<organism evidence="8 9">
    <name type="scientific">Rhododendron williamsianum</name>
    <dbReference type="NCBI Taxonomy" id="262921"/>
    <lineage>
        <taxon>Eukaryota</taxon>
        <taxon>Viridiplantae</taxon>
        <taxon>Streptophyta</taxon>
        <taxon>Embryophyta</taxon>
        <taxon>Tracheophyta</taxon>
        <taxon>Spermatophyta</taxon>
        <taxon>Magnoliopsida</taxon>
        <taxon>eudicotyledons</taxon>
        <taxon>Gunneridae</taxon>
        <taxon>Pentapetalae</taxon>
        <taxon>asterids</taxon>
        <taxon>Ericales</taxon>
        <taxon>Ericaceae</taxon>
        <taxon>Ericoideae</taxon>
        <taxon>Rhodoreae</taxon>
        <taxon>Rhododendron</taxon>
    </lineage>
</organism>
<dbReference type="FunFam" id="3.30.1370.210:FF:000009">
    <property type="entry name" value="Zinc finger CCCH domain-containing protein 66"/>
    <property type="match status" value="1"/>
</dbReference>
<evidence type="ECO:0000256" key="1">
    <source>
        <dbReference type="ARBA" id="ARBA00022723"/>
    </source>
</evidence>
<protein>
    <recommendedName>
        <fullName evidence="7">C3H1-type domain-containing protein</fullName>
    </recommendedName>
</protein>
<keyword evidence="4 6" id="KW-0862">Zinc</keyword>
<dbReference type="AlphaFoldDB" id="A0A6A4LL55"/>
<keyword evidence="2" id="KW-0677">Repeat</keyword>
<dbReference type="PROSITE" id="PS50103">
    <property type="entry name" value="ZF_C3H1"/>
    <property type="match status" value="1"/>
</dbReference>
<dbReference type="OrthoDB" id="410307at2759"/>